<dbReference type="EMBL" id="JAHMHR010000036">
    <property type="protein sequence ID" value="KAK1672767.1"/>
    <property type="molecule type" value="Genomic_DNA"/>
</dbReference>
<reference evidence="2" key="1">
    <citation type="submission" date="2021-06" db="EMBL/GenBank/DDBJ databases">
        <title>Comparative genomics, transcriptomics and evolutionary studies reveal genomic signatures of adaptation to plant cell wall in hemibiotrophic fungi.</title>
        <authorList>
            <consortium name="DOE Joint Genome Institute"/>
            <person name="Baroncelli R."/>
            <person name="Diaz J.F."/>
            <person name="Benocci T."/>
            <person name="Peng M."/>
            <person name="Battaglia E."/>
            <person name="Haridas S."/>
            <person name="Andreopoulos W."/>
            <person name="Labutti K."/>
            <person name="Pangilinan J."/>
            <person name="Floch G.L."/>
            <person name="Makela M.R."/>
            <person name="Henrissat B."/>
            <person name="Grigoriev I.V."/>
            <person name="Crouch J.A."/>
            <person name="De Vries R.P."/>
            <person name="Sukno S.A."/>
            <person name="Thon M.R."/>
        </authorList>
    </citation>
    <scope>NUCLEOTIDE SEQUENCE</scope>
    <source>
        <strain evidence="2">CBS 193.32</strain>
    </source>
</reference>
<dbReference type="GeneID" id="85450763"/>
<sequence>MHCVSTPGFPAKRLTASSEAANAPTPPARSNFHTYTLEVDRTAELEAVRWFVDAFYSGKSLRPICPQTFGPRRSTRLTSFC</sequence>
<protein>
    <submittedName>
        <fullName evidence="2">Uncharacterized protein</fullName>
    </submittedName>
</protein>
<accession>A0AAJ0AI35</accession>
<comment type="caution">
    <text evidence="2">The sequence shown here is derived from an EMBL/GenBank/DDBJ whole genome shotgun (WGS) entry which is preliminary data.</text>
</comment>
<evidence type="ECO:0000313" key="3">
    <source>
        <dbReference type="Proteomes" id="UP001224890"/>
    </source>
</evidence>
<dbReference type="RefSeq" id="XP_060426770.1">
    <property type="nucleotide sequence ID" value="XM_060566237.1"/>
</dbReference>
<dbReference type="Proteomes" id="UP001224890">
    <property type="component" value="Unassembled WGS sequence"/>
</dbReference>
<feature type="region of interest" description="Disordered" evidence="1">
    <location>
        <begin position="1"/>
        <end position="31"/>
    </location>
</feature>
<name>A0AAJ0AI35_9PEZI</name>
<evidence type="ECO:0000256" key="1">
    <source>
        <dbReference type="SAM" id="MobiDB-lite"/>
    </source>
</evidence>
<dbReference type="AlphaFoldDB" id="A0AAJ0AI35"/>
<proteinExistence type="predicted"/>
<organism evidence="2 3">
    <name type="scientific">Colletotrichum godetiae</name>
    <dbReference type="NCBI Taxonomy" id="1209918"/>
    <lineage>
        <taxon>Eukaryota</taxon>
        <taxon>Fungi</taxon>
        <taxon>Dikarya</taxon>
        <taxon>Ascomycota</taxon>
        <taxon>Pezizomycotina</taxon>
        <taxon>Sordariomycetes</taxon>
        <taxon>Hypocreomycetidae</taxon>
        <taxon>Glomerellales</taxon>
        <taxon>Glomerellaceae</taxon>
        <taxon>Colletotrichum</taxon>
        <taxon>Colletotrichum acutatum species complex</taxon>
    </lineage>
</organism>
<evidence type="ECO:0000313" key="2">
    <source>
        <dbReference type="EMBL" id="KAK1672767.1"/>
    </source>
</evidence>
<keyword evidence="3" id="KW-1185">Reference proteome</keyword>
<gene>
    <name evidence="2" type="ORF">BDP55DRAFT_245010</name>
</gene>